<dbReference type="SUPFAM" id="SSF53067">
    <property type="entry name" value="Actin-like ATPase domain"/>
    <property type="match status" value="2"/>
</dbReference>
<dbReference type="PANTHER" id="PTHR11937">
    <property type="entry name" value="ACTIN"/>
    <property type="match status" value="1"/>
</dbReference>
<name>A0A835Z6C3_9STRA</name>
<dbReference type="OrthoDB" id="198139at2759"/>
<dbReference type="InterPro" id="IPR004000">
    <property type="entry name" value="Actin"/>
</dbReference>
<protein>
    <recommendedName>
        <fullName evidence="5">Actin-related protein 10</fullName>
    </recommendedName>
</protein>
<evidence type="ECO:0008006" key="5">
    <source>
        <dbReference type="Google" id="ProtNLM"/>
    </source>
</evidence>
<gene>
    <name evidence="3" type="ORF">JKP88DRAFT_304290</name>
</gene>
<dbReference type="InterPro" id="IPR043129">
    <property type="entry name" value="ATPase_NBD"/>
</dbReference>
<comment type="similarity">
    <text evidence="2">Belongs to the actin family.</text>
</comment>
<dbReference type="Pfam" id="PF00022">
    <property type="entry name" value="Actin"/>
    <property type="match status" value="1"/>
</dbReference>
<reference evidence="3" key="1">
    <citation type="submission" date="2021-02" db="EMBL/GenBank/DDBJ databases">
        <title>First Annotated Genome of the Yellow-green Alga Tribonema minus.</title>
        <authorList>
            <person name="Mahan K.M."/>
        </authorList>
    </citation>
    <scope>NUCLEOTIDE SEQUENCE</scope>
    <source>
        <strain evidence="3">UTEX B ZZ1240</strain>
    </source>
</reference>
<keyword evidence="4" id="KW-1185">Reference proteome</keyword>
<dbReference type="SMART" id="SM00268">
    <property type="entry name" value="ACTIN"/>
    <property type="match status" value="1"/>
</dbReference>
<evidence type="ECO:0000313" key="3">
    <source>
        <dbReference type="EMBL" id="KAG5188492.1"/>
    </source>
</evidence>
<comment type="catalytic activity">
    <reaction evidence="1">
        <text>ATP + H2O = ADP + phosphate + H(+)</text>
        <dbReference type="Rhea" id="RHEA:13065"/>
        <dbReference type="ChEBI" id="CHEBI:15377"/>
        <dbReference type="ChEBI" id="CHEBI:15378"/>
        <dbReference type="ChEBI" id="CHEBI:30616"/>
        <dbReference type="ChEBI" id="CHEBI:43474"/>
        <dbReference type="ChEBI" id="CHEBI:456216"/>
    </reaction>
</comment>
<evidence type="ECO:0000256" key="2">
    <source>
        <dbReference type="RuleBase" id="RU000487"/>
    </source>
</evidence>
<dbReference type="AlphaFoldDB" id="A0A835Z6C3"/>
<evidence type="ECO:0000313" key="4">
    <source>
        <dbReference type="Proteomes" id="UP000664859"/>
    </source>
</evidence>
<dbReference type="Proteomes" id="UP000664859">
    <property type="component" value="Unassembled WGS sequence"/>
</dbReference>
<feature type="non-terminal residue" evidence="3">
    <location>
        <position position="1"/>
    </location>
</feature>
<accession>A0A835Z6C3</accession>
<dbReference type="Gene3D" id="3.90.640.10">
    <property type="entry name" value="Actin, Chain A, domain 4"/>
    <property type="match status" value="1"/>
</dbReference>
<proteinExistence type="inferred from homology"/>
<dbReference type="EMBL" id="JAFCMP010000068">
    <property type="protein sequence ID" value="KAG5188492.1"/>
    <property type="molecule type" value="Genomic_DNA"/>
</dbReference>
<sequence length="410" mass="41711">KPCVVVDLGNAWVRCGFAGECRPRRILRSPLAEHPATMSQQSWLEILSPFLSSMYSKELLCKPKERGVVICESMTMPRAIRQAVTEALFTHLQVPSVLMVAGPAPALYCIGHPDGIVLDIGLKEARVIAVYRGVPLLHTYQAAPLGLEAVHDRLRALLGLPDLPPADAENIVARACFAATSSSADDSPEEDAAAAMSCTLSGSSSGAVVVPPAARRGAADALFGANPERLSVAALVAACARRCPVDARRHLAARLLVAGGGAAALSGLCARLQRELRAAAAAPPGGGATAAAAAAVAAPAPAPAAAAAAAAPAVGPSSAAGSPQGAHVPLLSDAAAAPPAELQGACVVSTPLPRACLLWAGASILAAQPAAARRALTTAAWRERGGALPDWASLSRKDWAFEAPIDAPYQ</sequence>
<evidence type="ECO:0000256" key="1">
    <source>
        <dbReference type="ARBA" id="ARBA00049360"/>
    </source>
</evidence>
<dbReference type="Gene3D" id="3.30.420.40">
    <property type="match status" value="2"/>
</dbReference>
<comment type="caution">
    <text evidence="3">The sequence shown here is derived from an EMBL/GenBank/DDBJ whole genome shotgun (WGS) entry which is preliminary data.</text>
</comment>
<organism evidence="3 4">
    <name type="scientific">Tribonema minus</name>
    <dbReference type="NCBI Taxonomy" id="303371"/>
    <lineage>
        <taxon>Eukaryota</taxon>
        <taxon>Sar</taxon>
        <taxon>Stramenopiles</taxon>
        <taxon>Ochrophyta</taxon>
        <taxon>PX clade</taxon>
        <taxon>Xanthophyceae</taxon>
        <taxon>Tribonematales</taxon>
        <taxon>Tribonemataceae</taxon>
        <taxon>Tribonema</taxon>
    </lineage>
</organism>